<feature type="region of interest" description="Disordered" evidence="1">
    <location>
        <begin position="247"/>
        <end position="275"/>
    </location>
</feature>
<keyword evidence="3" id="KW-1185">Reference proteome</keyword>
<feature type="region of interest" description="Disordered" evidence="1">
    <location>
        <begin position="1"/>
        <end position="29"/>
    </location>
</feature>
<dbReference type="EnsemblProtists" id="Phyra74372">
    <property type="protein sequence ID" value="Phyra74372"/>
    <property type="gene ID" value="Phyra74372"/>
</dbReference>
<dbReference type="Proteomes" id="UP000005238">
    <property type="component" value="Unassembled WGS sequence"/>
</dbReference>
<dbReference type="AlphaFoldDB" id="H3GFA5"/>
<dbReference type="PANTHER" id="PTHR31569:SF4">
    <property type="entry name" value="SWIM-TYPE DOMAIN-CONTAINING PROTEIN"/>
    <property type="match status" value="1"/>
</dbReference>
<protein>
    <recommendedName>
        <fullName evidence="4">FAR1 domain-containing protein</fullName>
    </recommendedName>
</protein>
<evidence type="ECO:0000313" key="3">
    <source>
        <dbReference type="Proteomes" id="UP000005238"/>
    </source>
</evidence>
<dbReference type="InParanoid" id="H3GFA5"/>
<reference evidence="3" key="1">
    <citation type="journal article" date="2006" name="Science">
        <title>Phytophthora genome sequences uncover evolutionary origins and mechanisms of pathogenesis.</title>
        <authorList>
            <person name="Tyler B.M."/>
            <person name="Tripathy S."/>
            <person name="Zhang X."/>
            <person name="Dehal P."/>
            <person name="Jiang R.H."/>
            <person name="Aerts A."/>
            <person name="Arredondo F.D."/>
            <person name="Baxter L."/>
            <person name="Bensasson D."/>
            <person name="Beynon J.L."/>
            <person name="Chapman J."/>
            <person name="Damasceno C.M."/>
            <person name="Dorrance A.E."/>
            <person name="Dou D."/>
            <person name="Dickerman A.W."/>
            <person name="Dubchak I.L."/>
            <person name="Garbelotto M."/>
            <person name="Gijzen M."/>
            <person name="Gordon S.G."/>
            <person name="Govers F."/>
            <person name="Grunwald N.J."/>
            <person name="Huang W."/>
            <person name="Ivors K.L."/>
            <person name="Jones R.W."/>
            <person name="Kamoun S."/>
            <person name="Krampis K."/>
            <person name="Lamour K.H."/>
            <person name="Lee M.K."/>
            <person name="McDonald W.H."/>
            <person name="Medina M."/>
            <person name="Meijer H.J."/>
            <person name="Nordberg E.K."/>
            <person name="Maclean D.J."/>
            <person name="Ospina-Giraldo M.D."/>
            <person name="Morris P.F."/>
            <person name="Phuntumart V."/>
            <person name="Putnam N.H."/>
            <person name="Rash S."/>
            <person name="Rose J.K."/>
            <person name="Sakihama Y."/>
            <person name="Salamov A.A."/>
            <person name="Savidor A."/>
            <person name="Scheuring C.F."/>
            <person name="Smith B.M."/>
            <person name="Sobral B.W."/>
            <person name="Terry A."/>
            <person name="Torto-Alalibo T.A."/>
            <person name="Win J."/>
            <person name="Xu Z."/>
            <person name="Zhang H."/>
            <person name="Grigoriev I.V."/>
            <person name="Rokhsar D.S."/>
            <person name="Boore J.L."/>
        </authorList>
    </citation>
    <scope>NUCLEOTIDE SEQUENCE [LARGE SCALE GENOMIC DNA]</scope>
    <source>
        <strain evidence="3">Pr102</strain>
    </source>
</reference>
<dbReference type="HOGENOM" id="CLU_616077_0_0_1"/>
<dbReference type="PANTHER" id="PTHR31569">
    <property type="entry name" value="SWIM-TYPE DOMAIN-CONTAINING PROTEIN"/>
    <property type="match status" value="1"/>
</dbReference>
<accession>H3GFA5</accession>
<dbReference type="VEuPathDB" id="FungiDB:KRP23_1708"/>
<reference evidence="2" key="2">
    <citation type="submission" date="2015-06" db="UniProtKB">
        <authorList>
            <consortium name="EnsemblProtists"/>
        </authorList>
    </citation>
    <scope>IDENTIFICATION</scope>
    <source>
        <strain evidence="2">Pr102</strain>
    </source>
</reference>
<evidence type="ECO:0008006" key="4">
    <source>
        <dbReference type="Google" id="ProtNLM"/>
    </source>
</evidence>
<dbReference type="VEuPathDB" id="FungiDB:KRP22_11274"/>
<feature type="compositionally biased region" description="Low complexity" evidence="1">
    <location>
        <begin position="10"/>
        <end position="27"/>
    </location>
</feature>
<proteinExistence type="predicted"/>
<feature type="region of interest" description="Disordered" evidence="1">
    <location>
        <begin position="416"/>
        <end position="495"/>
    </location>
</feature>
<evidence type="ECO:0000313" key="2">
    <source>
        <dbReference type="EnsemblProtists" id="Phyra74372"/>
    </source>
</evidence>
<dbReference type="EMBL" id="DS566004">
    <property type="status" value="NOT_ANNOTATED_CDS"/>
    <property type="molecule type" value="Genomic_DNA"/>
</dbReference>
<dbReference type="InterPro" id="IPR052579">
    <property type="entry name" value="Zinc_finger_SWIM"/>
</dbReference>
<name>H3GFA5_PHYRM</name>
<dbReference type="eggNOG" id="ENOG502SBS7">
    <property type="taxonomic scope" value="Eukaryota"/>
</dbReference>
<organism evidence="2 3">
    <name type="scientific">Phytophthora ramorum</name>
    <name type="common">Sudden oak death agent</name>
    <dbReference type="NCBI Taxonomy" id="164328"/>
    <lineage>
        <taxon>Eukaryota</taxon>
        <taxon>Sar</taxon>
        <taxon>Stramenopiles</taxon>
        <taxon>Oomycota</taxon>
        <taxon>Peronosporomycetes</taxon>
        <taxon>Peronosporales</taxon>
        <taxon>Peronosporaceae</taxon>
        <taxon>Phytophthora</taxon>
    </lineage>
</organism>
<feature type="compositionally biased region" description="Polar residues" evidence="1">
    <location>
        <begin position="467"/>
        <end position="478"/>
    </location>
</feature>
<evidence type="ECO:0000256" key="1">
    <source>
        <dbReference type="SAM" id="MobiDB-lite"/>
    </source>
</evidence>
<feature type="compositionally biased region" description="Low complexity" evidence="1">
    <location>
        <begin position="421"/>
        <end position="438"/>
    </location>
</feature>
<sequence>MPPSTHDGAEPSSTPSTPKAPAPNASPDQVPSVVEALRMATTTFPNWDAFSAYLDEYQRQTFQLYICKSSTSVATRNRRLAASKDTHSESTANMSNSRHAIPTEIGFYAKTMICTHGGKPRSRSRGLRPRQQFRPMQCPARMNVLAQKRLQRDCSQASEWQVVVTQHTPIHNHPLDAETFKTYPRNRRVQDPMVLEAVNALRKAGVKQREIRKYITEKEPAKRVTRSDVNNLLTKLKTDDSFVTAPQQAASTRIEDQSGSTSAATASNEQAQLATEVTRSQELGTEGVRLPSQSIAAGFTLRKSSGVNREVVDAEQWTCHGGNQANSLHSLRNTGEVSSGSFKLRVRRLEEQNLALYTQNTKLHEQNQLYIAELNKAHKKAREAEAKVLTLQKSQTSLAEGVSALSEEVARLKNEDERWKSLAQQQSPPVVQSDSESQGSDVTGSHDVDGRSGRRKISTRQAPKRALSSSDAAGTFTSEPARPPKRAARDSSAVL</sequence>
<dbReference type="STRING" id="164328.H3GFA5"/>